<feature type="compositionally biased region" description="Low complexity" evidence="1">
    <location>
        <begin position="54"/>
        <end position="66"/>
    </location>
</feature>
<keyword evidence="2" id="KW-1133">Transmembrane helix</keyword>
<reference evidence="4 5" key="1">
    <citation type="journal article" date="2019" name="Int. J. Syst. Evol. Microbiol.">
        <title>The Global Catalogue of Microorganisms (GCM) 10K type strain sequencing project: providing services to taxonomists for standard genome sequencing and annotation.</title>
        <authorList>
            <consortium name="The Broad Institute Genomics Platform"/>
            <consortium name="The Broad Institute Genome Sequencing Center for Infectious Disease"/>
            <person name="Wu L."/>
            <person name="Ma J."/>
        </authorList>
    </citation>
    <scope>NUCLEOTIDE SEQUENCE [LARGE SCALE GENOMIC DNA]</scope>
    <source>
        <strain evidence="4 5">JCM 15575</strain>
    </source>
</reference>
<evidence type="ECO:0000313" key="4">
    <source>
        <dbReference type="EMBL" id="GAA1679935.1"/>
    </source>
</evidence>
<dbReference type="PANTHER" id="PTHR21666:SF270">
    <property type="entry name" value="MUREIN HYDROLASE ACTIVATOR ENVC"/>
    <property type="match status" value="1"/>
</dbReference>
<dbReference type="EMBL" id="BAAAPK010000001">
    <property type="protein sequence ID" value="GAA1679935.1"/>
    <property type="molecule type" value="Genomic_DNA"/>
</dbReference>
<dbReference type="Proteomes" id="UP001500596">
    <property type="component" value="Unassembled WGS sequence"/>
</dbReference>
<accession>A0ABN2H123</accession>
<name>A0ABN2H123_9MICO</name>
<keyword evidence="2" id="KW-0812">Transmembrane</keyword>
<evidence type="ECO:0000259" key="3">
    <source>
        <dbReference type="Pfam" id="PF01551"/>
    </source>
</evidence>
<dbReference type="InterPro" id="IPR016047">
    <property type="entry name" value="M23ase_b-sheet_dom"/>
</dbReference>
<dbReference type="Gene3D" id="2.70.70.10">
    <property type="entry name" value="Glucose Permease (Domain IIA)"/>
    <property type="match status" value="1"/>
</dbReference>
<evidence type="ECO:0000313" key="5">
    <source>
        <dbReference type="Proteomes" id="UP001500596"/>
    </source>
</evidence>
<dbReference type="PANTHER" id="PTHR21666">
    <property type="entry name" value="PEPTIDASE-RELATED"/>
    <property type="match status" value="1"/>
</dbReference>
<dbReference type="InterPro" id="IPR050570">
    <property type="entry name" value="Cell_wall_metabolism_enzyme"/>
</dbReference>
<keyword evidence="2" id="KW-0472">Membrane</keyword>
<feature type="domain" description="M23ase beta-sheet core" evidence="3">
    <location>
        <begin position="204"/>
        <end position="304"/>
    </location>
</feature>
<comment type="caution">
    <text evidence="4">The sequence shown here is derived from an EMBL/GenBank/DDBJ whole genome shotgun (WGS) entry which is preliminary data.</text>
</comment>
<dbReference type="CDD" id="cd12797">
    <property type="entry name" value="M23_peptidase"/>
    <property type="match status" value="1"/>
</dbReference>
<gene>
    <name evidence="4" type="ORF">GCM10009807_24830</name>
</gene>
<protein>
    <recommendedName>
        <fullName evidence="3">M23ase beta-sheet core domain-containing protein</fullName>
    </recommendedName>
</protein>
<proteinExistence type="predicted"/>
<organism evidence="4 5">
    <name type="scientific">Microbacterium lacus</name>
    <dbReference type="NCBI Taxonomy" id="415217"/>
    <lineage>
        <taxon>Bacteria</taxon>
        <taxon>Bacillati</taxon>
        <taxon>Actinomycetota</taxon>
        <taxon>Actinomycetes</taxon>
        <taxon>Micrococcales</taxon>
        <taxon>Microbacteriaceae</taxon>
        <taxon>Microbacterium</taxon>
    </lineage>
</organism>
<evidence type="ECO:0000256" key="2">
    <source>
        <dbReference type="SAM" id="Phobius"/>
    </source>
</evidence>
<sequence length="313" mass="32452">MLTSQRHGAEAPEELLAEEIESPGPQSDENSVTRRARGKSSASVRARFGRTSVARPQKAAPAAPRPAKGKNHPVRSLAILAMVGGLVATVALPAYGAWRPTAETQTLQQVAQNDAQSLVVASDSSAEELSRSSYSATTAEEIQKKKDEEAAAAAAAERARLAASTASSGYSVPVNIALVSPGSGEVRWPILNFTLGRGLWDSGYHQGVDLLASCGEPIYATAAGVVSVSQESYGGYGVAVSIDHVIGGQSVNSLYGHMTYGSRQVSAGQSVSPGQLIGFVGSTGSSTACHLHFEVHINGSVVDPWAWLQANAG</sequence>
<dbReference type="InterPro" id="IPR011055">
    <property type="entry name" value="Dup_hybrid_motif"/>
</dbReference>
<feature type="compositionally biased region" description="Acidic residues" evidence="1">
    <location>
        <begin position="11"/>
        <end position="21"/>
    </location>
</feature>
<dbReference type="SUPFAM" id="SSF51261">
    <property type="entry name" value="Duplicated hybrid motif"/>
    <property type="match status" value="1"/>
</dbReference>
<evidence type="ECO:0000256" key="1">
    <source>
        <dbReference type="SAM" id="MobiDB-lite"/>
    </source>
</evidence>
<keyword evidence="5" id="KW-1185">Reference proteome</keyword>
<feature type="transmembrane region" description="Helical" evidence="2">
    <location>
        <begin position="77"/>
        <end position="98"/>
    </location>
</feature>
<feature type="region of interest" description="Disordered" evidence="1">
    <location>
        <begin position="1"/>
        <end position="71"/>
    </location>
</feature>
<dbReference type="Pfam" id="PF01551">
    <property type="entry name" value="Peptidase_M23"/>
    <property type="match status" value="1"/>
</dbReference>